<evidence type="ECO:0000256" key="3">
    <source>
        <dbReference type="ARBA" id="ARBA00006405"/>
    </source>
</evidence>
<keyword evidence="8" id="KW-0647">Proteasome</keyword>
<keyword evidence="9" id="KW-0007">Acetylation</keyword>
<dbReference type="GO" id="GO:0000502">
    <property type="term" value="C:proteasome complex"/>
    <property type="evidence" value="ECO:0007669"/>
    <property type="project" value="UniProtKB-KW"/>
</dbReference>
<comment type="subcellular location">
    <subcellularLocation>
        <location evidence="2">Cytoplasm</location>
    </subcellularLocation>
    <subcellularLocation>
        <location evidence="1">Endoplasmic reticulum</location>
    </subcellularLocation>
</comment>
<keyword evidence="15" id="KW-1185">Reference proteome</keyword>
<dbReference type="Proteomes" id="UP000595140">
    <property type="component" value="Unassembled WGS sequence"/>
</dbReference>
<dbReference type="Pfam" id="PF11566">
    <property type="entry name" value="PI31_Prot_N"/>
    <property type="match status" value="1"/>
</dbReference>
<organism evidence="14 15">
    <name type="scientific">Cuscuta campestris</name>
    <dbReference type="NCBI Taxonomy" id="132261"/>
    <lineage>
        <taxon>Eukaryota</taxon>
        <taxon>Viridiplantae</taxon>
        <taxon>Streptophyta</taxon>
        <taxon>Embryophyta</taxon>
        <taxon>Tracheophyta</taxon>
        <taxon>Spermatophyta</taxon>
        <taxon>Magnoliopsida</taxon>
        <taxon>eudicotyledons</taxon>
        <taxon>Gunneridae</taxon>
        <taxon>Pentapetalae</taxon>
        <taxon>asterids</taxon>
        <taxon>lamiids</taxon>
        <taxon>Solanales</taxon>
        <taxon>Convolvulaceae</taxon>
        <taxon>Cuscuteae</taxon>
        <taxon>Cuscuta</taxon>
        <taxon>Cuscuta subgen. Grammica</taxon>
        <taxon>Cuscuta sect. Cleistogrammica</taxon>
    </lineage>
</organism>
<dbReference type="Gene3D" id="3.40.1000.30">
    <property type="match status" value="1"/>
</dbReference>
<dbReference type="AlphaFoldDB" id="A0A484LVD7"/>
<evidence type="ECO:0000259" key="12">
    <source>
        <dbReference type="Pfam" id="PF08577"/>
    </source>
</evidence>
<evidence type="ECO:0000256" key="10">
    <source>
        <dbReference type="ARBA" id="ARBA00024805"/>
    </source>
</evidence>
<feature type="compositionally biased region" description="Low complexity" evidence="11">
    <location>
        <begin position="157"/>
        <end position="166"/>
    </location>
</feature>
<evidence type="ECO:0000256" key="8">
    <source>
        <dbReference type="ARBA" id="ARBA00022942"/>
    </source>
</evidence>
<dbReference type="OrthoDB" id="1302279at2759"/>
<evidence type="ECO:0000256" key="6">
    <source>
        <dbReference type="ARBA" id="ARBA00022553"/>
    </source>
</evidence>
<dbReference type="PANTHER" id="PTHR13266">
    <property type="entry name" value="PROTEASOME INHIBITOR"/>
    <property type="match status" value="1"/>
</dbReference>
<feature type="domain" description="PI31 proteasome regulator N-terminal" evidence="13">
    <location>
        <begin position="16"/>
        <end position="151"/>
    </location>
</feature>
<dbReference type="GO" id="GO:0043161">
    <property type="term" value="P:proteasome-mediated ubiquitin-dependent protein catabolic process"/>
    <property type="evidence" value="ECO:0007669"/>
    <property type="project" value="InterPro"/>
</dbReference>
<comment type="similarity">
    <text evidence="3">Belongs to the proteasome inhibitor PI31 family.</text>
</comment>
<keyword evidence="7" id="KW-0256">Endoplasmic reticulum</keyword>
<sequence>METNSNIAMMMIRASRPSFRNPHDKLAFAVHASFVASGFVLLATGAPAFTDDPFSSSHGDEVGIDHWNDFEDKYAFIYSHPDRNSKKVLVKCLVMNDKLLVDALGEDDNEVHHIELDSQEFVENGGANYNSQYKNFGKLFEEITKKIVSKYKGSSGGNSSTQPSSSEKGVIRDDADGLGAESVGSYQPSRSFPQGYVVPPIPAFSGSDTIPAPGAGVYPTRDTGGFGGMLVGPRDARFFPGIGGDTGLPGGLQGVPPGARFDPFGPPGVPGFEPNRFIRDPTRPGSRRNHPDLEHFGGGSDFI</sequence>
<protein>
    <submittedName>
        <fullName evidence="14">Uncharacterized protein</fullName>
    </submittedName>
</protein>
<evidence type="ECO:0000256" key="4">
    <source>
        <dbReference type="ARBA" id="ARBA00022481"/>
    </source>
</evidence>
<dbReference type="GO" id="GO:0005783">
    <property type="term" value="C:endoplasmic reticulum"/>
    <property type="evidence" value="ECO:0007669"/>
    <property type="project" value="UniProtKB-SubCell"/>
</dbReference>
<dbReference type="EMBL" id="OOIL02002122">
    <property type="protein sequence ID" value="VFQ80375.1"/>
    <property type="molecule type" value="Genomic_DNA"/>
</dbReference>
<dbReference type="InterPro" id="IPR021625">
    <property type="entry name" value="PI31_Prot_N"/>
</dbReference>
<feature type="region of interest" description="Disordered" evidence="11">
    <location>
        <begin position="272"/>
        <end position="303"/>
    </location>
</feature>
<dbReference type="GO" id="GO:0070628">
    <property type="term" value="F:proteasome binding"/>
    <property type="evidence" value="ECO:0007669"/>
    <property type="project" value="InterPro"/>
</dbReference>
<evidence type="ECO:0000256" key="11">
    <source>
        <dbReference type="SAM" id="MobiDB-lite"/>
    </source>
</evidence>
<dbReference type="InterPro" id="IPR045128">
    <property type="entry name" value="PI31-like"/>
</dbReference>
<evidence type="ECO:0000256" key="7">
    <source>
        <dbReference type="ARBA" id="ARBA00022824"/>
    </source>
</evidence>
<name>A0A484LVD7_9ASTE</name>
<dbReference type="PANTHER" id="PTHR13266:SF1">
    <property type="entry name" value="PROTEASOME INHIBITOR PI31 SUBUNIT"/>
    <property type="match status" value="1"/>
</dbReference>
<dbReference type="InterPro" id="IPR013886">
    <property type="entry name" value="PI31_Prot_C"/>
</dbReference>
<dbReference type="GO" id="GO:0004866">
    <property type="term" value="F:endopeptidase inhibitor activity"/>
    <property type="evidence" value="ECO:0007669"/>
    <property type="project" value="InterPro"/>
</dbReference>
<proteinExistence type="inferred from homology"/>
<evidence type="ECO:0000256" key="1">
    <source>
        <dbReference type="ARBA" id="ARBA00004240"/>
    </source>
</evidence>
<keyword evidence="4" id="KW-0488">Methylation</keyword>
<keyword evidence="6" id="KW-0597">Phosphoprotein</keyword>
<dbReference type="Pfam" id="PF08577">
    <property type="entry name" value="PI31_Prot_C"/>
    <property type="match status" value="1"/>
</dbReference>
<evidence type="ECO:0000313" key="15">
    <source>
        <dbReference type="Proteomes" id="UP000595140"/>
    </source>
</evidence>
<evidence type="ECO:0000256" key="2">
    <source>
        <dbReference type="ARBA" id="ARBA00004496"/>
    </source>
</evidence>
<evidence type="ECO:0000256" key="9">
    <source>
        <dbReference type="ARBA" id="ARBA00022990"/>
    </source>
</evidence>
<evidence type="ECO:0000259" key="13">
    <source>
        <dbReference type="Pfam" id="PF11566"/>
    </source>
</evidence>
<gene>
    <name evidence="14" type="ORF">CCAM_LOCUS22151</name>
</gene>
<evidence type="ECO:0000313" key="14">
    <source>
        <dbReference type="EMBL" id="VFQ80375.1"/>
    </source>
</evidence>
<feature type="region of interest" description="Disordered" evidence="11">
    <location>
        <begin position="151"/>
        <end position="191"/>
    </location>
</feature>
<reference evidence="14 15" key="1">
    <citation type="submission" date="2018-04" db="EMBL/GenBank/DDBJ databases">
        <authorList>
            <person name="Vogel A."/>
        </authorList>
    </citation>
    <scope>NUCLEOTIDE SEQUENCE [LARGE SCALE GENOMIC DNA]</scope>
</reference>
<accession>A0A484LVD7</accession>
<feature type="domain" description="PI31 proteasome regulator C-terminal" evidence="12">
    <location>
        <begin position="214"/>
        <end position="266"/>
    </location>
</feature>
<comment type="function">
    <text evidence="10">Plays an important role in control of proteasome function. Inhibits the hydrolysis of protein and peptide substrates by the 20S proteasome. Also inhibits the activation of the proteasome by the proteasome regulatory proteins PA700 and PA28.</text>
</comment>
<keyword evidence="5" id="KW-0963">Cytoplasm</keyword>
<evidence type="ECO:0000256" key="5">
    <source>
        <dbReference type="ARBA" id="ARBA00022490"/>
    </source>
</evidence>